<keyword evidence="2" id="KW-1185">Reference proteome</keyword>
<dbReference type="AlphaFoldDB" id="A0A834NR76"/>
<dbReference type="Proteomes" id="UP000600918">
    <property type="component" value="Unassembled WGS sequence"/>
</dbReference>
<reference evidence="1" key="1">
    <citation type="journal article" date="2020" name="G3 (Bethesda)">
        <title>High-Quality Assemblies for Three Invasive Social Wasps from the &lt;i&gt;Vespula&lt;/i&gt; Genus.</title>
        <authorList>
            <person name="Harrop T.W.R."/>
            <person name="Guhlin J."/>
            <person name="McLaughlin G.M."/>
            <person name="Permina E."/>
            <person name="Stockwell P."/>
            <person name="Gilligan J."/>
            <person name="Le Lec M.F."/>
            <person name="Gruber M.A.M."/>
            <person name="Quinn O."/>
            <person name="Lovegrove M."/>
            <person name="Duncan E.J."/>
            <person name="Remnant E.J."/>
            <person name="Van Eeckhoven J."/>
            <person name="Graham B."/>
            <person name="Knapp R.A."/>
            <person name="Langford K.W."/>
            <person name="Kronenberg Z."/>
            <person name="Press M.O."/>
            <person name="Eacker S.M."/>
            <person name="Wilson-Rankin E.E."/>
            <person name="Purcell J."/>
            <person name="Lester P.J."/>
            <person name="Dearden P.K."/>
        </authorList>
    </citation>
    <scope>NUCLEOTIDE SEQUENCE</scope>
    <source>
        <strain evidence="1">Volc-1</strain>
    </source>
</reference>
<comment type="caution">
    <text evidence="1">The sequence shown here is derived from an EMBL/GenBank/DDBJ whole genome shotgun (WGS) entry which is preliminary data.</text>
</comment>
<organism evidence="1 2">
    <name type="scientific">Vespula pensylvanica</name>
    <name type="common">Western yellow jacket</name>
    <name type="synonym">Wasp</name>
    <dbReference type="NCBI Taxonomy" id="30213"/>
    <lineage>
        <taxon>Eukaryota</taxon>
        <taxon>Metazoa</taxon>
        <taxon>Ecdysozoa</taxon>
        <taxon>Arthropoda</taxon>
        <taxon>Hexapoda</taxon>
        <taxon>Insecta</taxon>
        <taxon>Pterygota</taxon>
        <taxon>Neoptera</taxon>
        <taxon>Endopterygota</taxon>
        <taxon>Hymenoptera</taxon>
        <taxon>Apocrita</taxon>
        <taxon>Aculeata</taxon>
        <taxon>Vespoidea</taxon>
        <taxon>Vespidae</taxon>
        <taxon>Vespinae</taxon>
        <taxon>Vespula</taxon>
    </lineage>
</organism>
<proteinExistence type="predicted"/>
<evidence type="ECO:0000313" key="2">
    <source>
        <dbReference type="Proteomes" id="UP000600918"/>
    </source>
</evidence>
<protein>
    <submittedName>
        <fullName evidence="1">Uncharacterized protein</fullName>
    </submittedName>
</protein>
<name>A0A834NR76_VESPE</name>
<dbReference type="Gene3D" id="2.60.120.970">
    <property type="match status" value="1"/>
</dbReference>
<gene>
    <name evidence="1" type="ORF">H0235_011042</name>
</gene>
<evidence type="ECO:0000313" key="1">
    <source>
        <dbReference type="EMBL" id="KAF7416511.1"/>
    </source>
</evidence>
<accession>A0A834NR76</accession>
<dbReference type="EMBL" id="JACSDY010000010">
    <property type="protein sequence ID" value="KAF7416511.1"/>
    <property type="molecule type" value="Genomic_DNA"/>
</dbReference>
<sequence>MVLGRTLNGQPLLEFPMSSGEPALEPLRIKRATLWTRVEFRQAHHYQHHRQGQSNQRNITLWVFRVRCGNTTHLRGKELGEHLEMVTFLGVNVGQLGWQKFDVTKVVSNWYTANTNSPRDKLTLLVDCTGCGTHVHVSTFGGHSPHVIESSLNPKGKQNSISDA</sequence>